<dbReference type="GO" id="GO:0003676">
    <property type="term" value="F:nucleic acid binding"/>
    <property type="evidence" value="ECO:0007669"/>
    <property type="project" value="InterPro"/>
</dbReference>
<dbReference type="PANTHER" id="PTHR10948:SF23">
    <property type="entry name" value="TRANSPOSASE INSI FOR INSERTION SEQUENCE ELEMENT IS30A-RELATED"/>
    <property type="match status" value="1"/>
</dbReference>
<dbReference type="Pfam" id="PF13936">
    <property type="entry name" value="HTH_38"/>
    <property type="match status" value="1"/>
</dbReference>
<dbReference type="GO" id="GO:0004803">
    <property type="term" value="F:transposase activity"/>
    <property type="evidence" value="ECO:0007669"/>
    <property type="project" value="TreeGrafter"/>
</dbReference>
<dbReference type="GO" id="GO:0005829">
    <property type="term" value="C:cytosol"/>
    <property type="evidence" value="ECO:0007669"/>
    <property type="project" value="TreeGrafter"/>
</dbReference>
<feature type="domain" description="Integrase catalytic" evidence="3">
    <location>
        <begin position="274"/>
        <end position="453"/>
    </location>
</feature>
<dbReference type="InterPro" id="IPR036397">
    <property type="entry name" value="RNaseH_sf"/>
</dbReference>
<dbReference type="AlphaFoldDB" id="A0A849HG90"/>
<feature type="region of interest" description="Disordered" evidence="2">
    <location>
        <begin position="170"/>
        <end position="196"/>
    </location>
</feature>
<protein>
    <submittedName>
        <fullName evidence="4">IS30 family transposase</fullName>
    </submittedName>
</protein>
<dbReference type="InterPro" id="IPR012337">
    <property type="entry name" value="RNaseH-like_sf"/>
</dbReference>
<comment type="caution">
    <text evidence="4">The sequence shown here is derived from an EMBL/GenBank/DDBJ whole genome shotgun (WGS) entry which is preliminary data.</text>
</comment>
<dbReference type="RefSeq" id="WP_171243996.1">
    <property type="nucleotide sequence ID" value="NZ_JABEPQ010000002.1"/>
</dbReference>
<organism evidence="4 5">
    <name type="scientific">Knoellia koreensis</name>
    <dbReference type="NCBI Taxonomy" id="2730921"/>
    <lineage>
        <taxon>Bacteria</taxon>
        <taxon>Bacillati</taxon>
        <taxon>Actinomycetota</taxon>
        <taxon>Actinomycetes</taxon>
        <taxon>Micrococcales</taxon>
        <taxon>Intrasporangiaceae</taxon>
        <taxon>Knoellia</taxon>
    </lineage>
</organism>
<name>A0A849HG90_9MICO</name>
<keyword evidence="1" id="KW-0233">DNA recombination</keyword>
<dbReference type="InterPro" id="IPR025246">
    <property type="entry name" value="IS30-like_HTH"/>
</dbReference>
<dbReference type="InterPro" id="IPR053392">
    <property type="entry name" value="Transposase_IS30-like"/>
</dbReference>
<dbReference type="Gene3D" id="3.30.420.10">
    <property type="entry name" value="Ribonuclease H-like superfamily/Ribonuclease H"/>
    <property type="match status" value="1"/>
</dbReference>
<dbReference type="GO" id="GO:0032196">
    <property type="term" value="P:transposition"/>
    <property type="evidence" value="ECO:0007669"/>
    <property type="project" value="TreeGrafter"/>
</dbReference>
<dbReference type="EMBL" id="JABEPQ010000002">
    <property type="protein sequence ID" value="NNM46965.1"/>
    <property type="molecule type" value="Genomic_DNA"/>
</dbReference>
<gene>
    <name evidence="4" type="ORF">HJG52_13230</name>
</gene>
<dbReference type="GO" id="GO:0015074">
    <property type="term" value="P:DNA integration"/>
    <property type="evidence" value="ECO:0007669"/>
    <property type="project" value="InterPro"/>
</dbReference>
<evidence type="ECO:0000256" key="1">
    <source>
        <dbReference type="ARBA" id="ARBA00023172"/>
    </source>
</evidence>
<evidence type="ECO:0000256" key="2">
    <source>
        <dbReference type="SAM" id="MobiDB-lite"/>
    </source>
</evidence>
<dbReference type="PROSITE" id="PS50994">
    <property type="entry name" value="INTEGRASE"/>
    <property type="match status" value="1"/>
</dbReference>
<dbReference type="Proteomes" id="UP000588586">
    <property type="component" value="Unassembled WGS sequence"/>
</dbReference>
<dbReference type="SUPFAM" id="SSF53098">
    <property type="entry name" value="Ribonuclease H-like"/>
    <property type="match status" value="1"/>
</dbReference>
<evidence type="ECO:0000313" key="4">
    <source>
        <dbReference type="EMBL" id="NNM46965.1"/>
    </source>
</evidence>
<sequence length="465" mass="52128">MVRRQQAADRAIRAKLRSPGHPKFQRRVEAAFWEQIATGLLPEEAALVVGVSQPVGARWFHNAGGMPPFDLKFKPTGRYLSFAEREEIALLKAQEKGVREIARTIGRDPGTVSRELRRNAATRYGSSGYRASVAQWKADMAARRPKTAKLVANPRLHDYVQERLAGQISGPDGTVVAGPQAPRFTGRNKPHRKDRPWSLAWSPEQIANRIKIDFPDDESMRISHEAIYQSLYIEGRGALKRELVWCLRTGRALRAPRERSRRKTWAHVTPQTLISERPAEVDDRAVPGHWEGDLLIGLERSAIGTLVERTTRFTMLVHLPREEGYRHKETPKNGPALAGYGAITMKNALANTMCSLPTQLARSLTWDRGKEMSAHAQFTVETDIPVFFADPQSPWQRGTNENTNGLARQYFPKGTDLSRWSAQDIEAVAHALNARPRKTLGWKTPAEAFNEHLLLLQQAGVASTG</sequence>
<accession>A0A849HG90</accession>
<keyword evidence="5" id="KW-1185">Reference proteome</keyword>
<evidence type="ECO:0000313" key="5">
    <source>
        <dbReference type="Proteomes" id="UP000588586"/>
    </source>
</evidence>
<dbReference type="NCBIfam" id="NF033563">
    <property type="entry name" value="transpos_IS30"/>
    <property type="match status" value="2"/>
</dbReference>
<evidence type="ECO:0000259" key="3">
    <source>
        <dbReference type="PROSITE" id="PS50994"/>
    </source>
</evidence>
<proteinExistence type="predicted"/>
<dbReference type="GO" id="GO:0006310">
    <property type="term" value="P:DNA recombination"/>
    <property type="evidence" value="ECO:0007669"/>
    <property type="project" value="UniProtKB-KW"/>
</dbReference>
<dbReference type="InterPro" id="IPR051917">
    <property type="entry name" value="Transposase-Integrase"/>
</dbReference>
<dbReference type="InterPro" id="IPR001584">
    <property type="entry name" value="Integrase_cat-core"/>
</dbReference>
<dbReference type="PANTHER" id="PTHR10948">
    <property type="entry name" value="TRANSPOSASE"/>
    <property type="match status" value="1"/>
</dbReference>
<reference evidence="4 5" key="1">
    <citation type="submission" date="2020-04" db="EMBL/GenBank/DDBJ databases">
        <title>Knoellia sp. isolate from air conditioner.</title>
        <authorList>
            <person name="Chea S."/>
            <person name="Kim D.-U."/>
        </authorList>
    </citation>
    <scope>NUCLEOTIDE SEQUENCE [LARGE SCALE GENOMIC DNA]</scope>
    <source>
        <strain evidence="4 5">DB2414S</strain>
    </source>
</reference>